<evidence type="ECO:0000313" key="3">
    <source>
        <dbReference type="EMBL" id="CAK9047571.1"/>
    </source>
</evidence>
<dbReference type="EMBL" id="CAXAMM010020269">
    <property type="protein sequence ID" value="CAK9047571.1"/>
    <property type="molecule type" value="Genomic_DNA"/>
</dbReference>
<sequence>MAFFHRFLPLLLTQSMLFTVATRARHENRESMFPRVLARTAPRLFTLANRRASNGGQMSKEAFEDFLASFMTYSAETNKKIVQEAMKGPGRRAYEAVRRAYRPSPDVVEKIFASYGRGPKGAQIAAEIMAPYGRGPLGQKVANEAYRSIRRSHTGRGVLQDMVEWQAKREYADELLLKIQARVPIIEAGGLVKRVWTTPIPPHLKKLVEDAVVQAYKAGKYGKGAEAEKVLTESMNFIAKGAGLFLGVGLASQGVDGLEALDAEPEPGSLGSDEEFETRTEDLPKSTALETLALEPSVEHAKEAAEELQKPTSEVLASTLTYWMDQAIQLGAAGDEEAEAVAEDGAMANFLQGMRQAVASLSEEELKVSQAVLDELLEEAKGIVDSADGMDLLLETEEQLEDYMDPSIPLEVEDLSKMEDVE</sequence>
<accession>A0ABP0M943</accession>
<proteinExistence type="predicted"/>
<feature type="chain" id="PRO_5045981511" evidence="2">
    <location>
        <begin position="25"/>
        <end position="422"/>
    </location>
</feature>
<dbReference type="Proteomes" id="UP001642464">
    <property type="component" value="Unassembled WGS sequence"/>
</dbReference>
<keyword evidence="4" id="KW-1185">Reference proteome</keyword>
<evidence type="ECO:0000313" key="4">
    <source>
        <dbReference type="Proteomes" id="UP001642464"/>
    </source>
</evidence>
<comment type="caution">
    <text evidence="3">The sequence shown here is derived from an EMBL/GenBank/DDBJ whole genome shotgun (WGS) entry which is preliminary data.</text>
</comment>
<name>A0ABP0M943_9DINO</name>
<protein>
    <submittedName>
        <fullName evidence="3">Uncharacterized protein</fullName>
    </submittedName>
</protein>
<keyword evidence="2" id="KW-0732">Signal</keyword>
<gene>
    <name evidence="3" type="ORF">SCF082_LOCUS26638</name>
</gene>
<evidence type="ECO:0000256" key="1">
    <source>
        <dbReference type="SAM" id="MobiDB-lite"/>
    </source>
</evidence>
<feature type="region of interest" description="Disordered" evidence="1">
    <location>
        <begin position="261"/>
        <end position="282"/>
    </location>
</feature>
<evidence type="ECO:0000256" key="2">
    <source>
        <dbReference type="SAM" id="SignalP"/>
    </source>
</evidence>
<reference evidence="3 4" key="1">
    <citation type="submission" date="2024-02" db="EMBL/GenBank/DDBJ databases">
        <authorList>
            <person name="Chen Y."/>
            <person name="Shah S."/>
            <person name="Dougan E. K."/>
            <person name="Thang M."/>
            <person name="Chan C."/>
        </authorList>
    </citation>
    <scope>NUCLEOTIDE SEQUENCE [LARGE SCALE GENOMIC DNA]</scope>
</reference>
<organism evidence="3 4">
    <name type="scientific">Durusdinium trenchii</name>
    <dbReference type="NCBI Taxonomy" id="1381693"/>
    <lineage>
        <taxon>Eukaryota</taxon>
        <taxon>Sar</taxon>
        <taxon>Alveolata</taxon>
        <taxon>Dinophyceae</taxon>
        <taxon>Suessiales</taxon>
        <taxon>Symbiodiniaceae</taxon>
        <taxon>Durusdinium</taxon>
    </lineage>
</organism>
<feature type="signal peptide" evidence="2">
    <location>
        <begin position="1"/>
        <end position="24"/>
    </location>
</feature>